<feature type="transmembrane region" description="Helical" evidence="10">
    <location>
        <begin position="414"/>
        <end position="435"/>
    </location>
</feature>
<evidence type="ECO:0000256" key="3">
    <source>
        <dbReference type="ARBA" id="ARBA00010288"/>
    </source>
</evidence>
<evidence type="ECO:0000256" key="7">
    <source>
        <dbReference type="ARBA" id="ARBA00023136"/>
    </source>
</evidence>
<sequence>MTHPDTQRQKNGKMAKPVACGTEYLIGIQLLSRMLTFSVNQILLLHVSPKTLGIAMQLELYSTTILYFSRESIRIASQTESQTVPEMQLNNAPETNQQVGQRKNVLRSSAQAVVNMSYVAILLGILMLYILGLFYMKFALVDILQGPYFKLSFSLVNIATCLELFAEPCFAAVQHDLRYGSRAVIETTSALAKAFCCCVTGLWIGRTGLDPGPLPYAIGQVAYGFTIFCGYIITAKGIATERGFSILPVSISQRSANIFLQSIVKHILTQGDSMILAALSTLEDQGLYALASNYGGLIARIIFQPIEESSRTFFGRWLPKENEPMTKSDGLTIAKSYLQSIIYAYSLLSIMFWAVGPLFLPVASKLLLNSRWASLNVQGLLLTYCYYIPFLAFNGITEAFVSSAASNSELRAQASWMGVCSLAFTFAAYFLLKVADLGVRGLVWVNIVNMALRTAWSFWFIKSYFGKYQQELKRHDMFLRSETCAVGVFAWSSMAALQTAMPSTHDLAKSTFVGAAATAMILYLEREFLKKQIINFQARKA</sequence>
<organism evidence="11 12">
    <name type="scientific">Emydomyces testavorans</name>
    <dbReference type="NCBI Taxonomy" id="2070801"/>
    <lineage>
        <taxon>Eukaryota</taxon>
        <taxon>Fungi</taxon>
        <taxon>Dikarya</taxon>
        <taxon>Ascomycota</taxon>
        <taxon>Pezizomycotina</taxon>
        <taxon>Eurotiomycetes</taxon>
        <taxon>Eurotiomycetidae</taxon>
        <taxon>Onygenales</taxon>
        <taxon>Nannizziopsiaceae</taxon>
        <taxon>Emydomyces</taxon>
    </lineage>
</organism>
<keyword evidence="6 10" id="KW-1133">Transmembrane helix</keyword>
<keyword evidence="5 10" id="KW-0256">Endoplasmic reticulum</keyword>
<dbReference type="PANTHER" id="PTHR13117:SF5">
    <property type="entry name" value="PROTEIN RFT1 HOMOLOG"/>
    <property type="match status" value="1"/>
</dbReference>
<dbReference type="EMBL" id="CP120627">
    <property type="protein sequence ID" value="WEW55614.1"/>
    <property type="molecule type" value="Genomic_DNA"/>
</dbReference>
<evidence type="ECO:0000256" key="1">
    <source>
        <dbReference type="ARBA" id="ARBA00004477"/>
    </source>
</evidence>
<dbReference type="GO" id="GO:0005789">
    <property type="term" value="C:endoplasmic reticulum membrane"/>
    <property type="evidence" value="ECO:0007669"/>
    <property type="project" value="UniProtKB-SubCell"/>
</dbReference>
<evidence type="ECO:0000313" key="11">
    <source>
        <dbReference type="EMBL" id="WEW55614.1"/>
    </source>
</evidence>
<keyword evidence="7 10" id="KW-0472">Membrane</keyword>
<dbReference type="GO" id="GO:0006488">
    <property type="term" value="P:dolichol-linked oligosaccharide biosynthetic process"/>
    <property type="evidence" value="ECO:0007669"/>
    <property type="project" value="InterPro"/>
</dbReference>
<evidence type="ECO:0000256" key="6">
    <source>
        <dbReference type="ARBA" id="ARBA00022989"/>
    </source>
</evidence>
<protein>
    <recommendedName>
        <fullName evidence="8 10">Man(5)GlcNAc(2)-PP-dolichol translocation protein RFT1</fullName>
    </recommendedName>
</protein>
<evidence type="ECO:0000256" key="10">
    <source>
        <dbReference type="RuleBase" id="RU365067"/>
    </source>
</evidence>
<comment type="caution">
    <text evidence="10">Lacks conserved residue(s) required for the propagation of feature annotation.</text>
</comment>
<evidence type="ECO:0000313" key="12">
    <source>
        <dbReference type="Proteomes" id="UP001219355"/>
    </source>
</evidence>
<feature type="transmembrane region" description="Helical" evidence="10">
    <location>
        <begin position="380"/>
        <end position="402"/>
    </location>
</feature>
<comment type="function">
    <text evidence="9 10">Intramembrane glycolipid transporter that operates in the biosynthetic pathway of dolichol-linked oligosaccharides, the glycan precursors employed in protein asparagine (N)-glycosylation. The sequential addition of sugars to dolichol pyrophosphate produces dolichol-linked oligosaccharides containing fourteen sugars, including two GlcNAcs, nine mannoses and three glucoses. Once assembled, the oligosaccharide is transferred from the lipid to nascent proteins by oligosaccharyltransferases. The assembly of dolichol-linked oligosaccharides begins on the cytosolic side of the endoplasmic reticulum membrane and finishes in its lumen. RFT1 could mediate the translocation of the cytosolically oriented intermediate DolPP-GlcNAc2Man5, produced by ALG11, into the ER lumen where dolichol-linked oligosaccharides assembly continues. However, the intramembrane lipid transporter activity could not be confirmed in vitro.</text>
</comment>
<evidence type="ECO:0000256" key="2">
    <source>
        <dbReference type="ARBA" id="ARBA00004922"/>
    </source>
</evidence>
<dbReference type="AlphaFoldDB" id="A0AAF0DBV3"/>
<gene>
    <name evidence="11" type="primary">RFT1</name>
    <name evidence="11" type="ORF">PRK78_001045</name>
</gene>
<feature type="transmembrane region" description="Helical" evidence="10">
    <location>
        <begin position="341"/>
        <end position="360"/>
    </location>
</feature>
<keyword evidence="4 10" id="KW-0812">Transmembrane</keyword>
<dbReference type="Proteomes" id="UP001219355">
    <property type="component" value="Chromosome 1"/>
</dbReference>
<evidence type="ECO:0000256" key="8">
    <source>
        <dbReference type="ARBA" id="ARBA00044793"/>
    </source>
</evidence>
<dbReference type="PANTHER" id="PTHR13117">
    <property type="entry name" value="ENDOPLASMIC RETICULUM MULTISPAN TRANSMEMBRANE PROTEIN-RELATED"/>
    <property type="match status" value="1"/>
</dbReference>
<evidence type="ECO:0000256" key="9">
    <source>
        <dbReference type="ARBA" id="ARBA00045912"/>
    </source>
</evidence>
<evidence type="ECO:0000256" key="4">
    <source>
        <dbReference type="ARBA" id="ARBA00022692"/>
    </source>
</evidence>
<evidence type="ECO:0000256" key="5">
    <source>
        <dbReference type="ARBA" id="ARBA00022824"/>
    </source>
</evidence>
<comment type="subcellular location">
    <subcellularLocation>
        <location evidence="1 10">Endoplasmic reticulum membrane</location>
        <topology evidence="1 10">Multi-pass membrane protein</topology>
    </subcellularLocation>
</comment>
<dbReference type="InterPro" id="IPR007594">
    <property type="entry name" value="RFT1"/>
</dbReference>
<feature type="transmembrane region" description="Helical" evidence="10">
    <location>
        <begin position="441"/>
        <end position="461"/>
    </location>
</feature>
<feature type="transmembrane region" description="Helical" evidence="10">
    <location>
        <begin position="216"/>
        <end position="234"/>
    </location>
</feature>
<feature type="transmembrane region" description="Helical" evidence="10">
    <location>
        <begin position="112"/>
        <end position="136"/>
    </location>
</feature>
<name>A0AAF0DBV3_9EURO</name>
<dbReference type="GO" id="GO:0034203">
    <property type="term" value="P:glycolipid translocation"/>
    <property type="evidence" value="ECO:0007669"/>
    <property type="project" value="TreeGrafter"/>
</dbReference>
<comment type="pathway">
    <text evidence="2">Protein modification; protein glycosylation.</text>
</comment>
<comment type="similarity">
    <text evidence="3 10">Belongs to the RFT1 family.</text>
</comment>
<reference evidence="11" key="1">
    <citation type="submission" date="2023-03" db="EMBL/GenBank/DDBJ databases">
        <title>Emydomyces testavorans Genome Sequence.</title>
        <authorList>
            <person name="Hoyer L."/>
        </authorList>
    </citation>
    <scope>NUCLEOTIDE SEQUENCE</scope>
    <source>
        <strain evidence="11">16-2883</strain>
    </source>
</reference>
<accession>A0AAF0DBV3</accession>
<keyword evidence="10" id="KW-0813">Transport</keyword>
<dbReference type="Pfam" id="PF04506">
    <property type="entry name" value="Rft-1"/>
    <property type="match status" value="1"/>
</dbReference>
<keyword evidence="12" id="KW-1185">Reference proteome</keyword>
<proteinExistence type="inferred from homology"/>